<proteinExistence type="predicted"/>
<dbReference type="InterPro" id="IPR006311">
    <property type="entry name" value="TAT_signal"/>
</dbReference>
<dbReference type="Proteomes" id="UP001595712">
    <property type="component" value="Unassembled WGS sequence"/>
</dbReference>
<dbReference type="GO" id="GO:0008233">
    <property type="term" value="F:peptidase activity"/>
    <property type="evidence" value="ECO:0007669"/>
    <property type="project" value="UniProtKB-KW"/>
</dbReference>
<keyword evidence="5" id="KW-1185">Reference proteome</keyword>
<dbReference type="SMART" id="SM00020">
    <property type="entry name" value="Tryp_SPc"/>
    <property type="match status" value="1"/>
</dbReference>
<dbReference type="PROSITE" id="PS00134">
    <property type="entry name" value="TRYPSIN_HIS"/>
    <property type="match status" value="1"/>
</dbReference>
<dbReference type="PANTHER" id="PTHR24252">
    <property type="entry name" value="ACROSIN-RELATED"/>
    <property type="match status" value="1"/>
</dbReference>
<organism evidence="4 5">
    <name type="scientific">Glycomyces rhizosphaerae</name>
    <dbReference type="NCBI Taxonomy" id="2054422"/>
    <lineage>
        <taxon>Bacteria</taxon>
        <taxon>Bacillati</taxon>
        <taxon>Actinomycetota</taxon>
        <taxon>Actinomycetes</taxon>
        <taxon>Glycomycetales</taxon>
        <taxon>Glycomycetaceae</taxon>
        <taxon>Glycomyces</taxon>
    </lineage>
</organism>
<accession>A0ABV7PW42</accession>
<gene>
    <name evidence="4" type="ORF">ACFO8M_09625</name>
</gene>
<feature type="signal peptide" evidence="2">
    <location>
        <begin position="1"/>
        <end position="33"/>
    </location>
</feature>
<name>A0ABV7PW42_9ACTN</name>
<protein>
    <submittedName>
        <fullName evidence="4">Serine protease</fullName>
    </submittedName>
</protein>
<dbReference type="GO" id="GO:0006508">
    <property type="term" value="P:proteolysis"/>
    <property type="evidence" value="ECO:0007669"/>
    <property type="project" value="UniProtKB-KW"/>
</dbReference>
<dbReference type="PROSITE" id="PS51318">
    <property type="entry name" value="TAT"/>
    <property type="match status" value="1"/>
</dbReference>
<dbReference type="CDD" id="cd00190">
    <property type="entry name" value="Tryp_SPc"/>
    <property type="match status" value="1"/>
</dbReference>
<evidence type="ECO:0000259" key="3">
    <source>
        <dbReference type="PROSITE" id="PS50240"/>
    </source>
</evidence>
<dbReference type="InterPro" id="IPR009003">
    <property type="entry name" value="Peptidase_S1_PA"/>
</dbReference>
<dbReference type="PRINTS" id="PR00722">
    <property type="entry name" value="CHYMOTRYPSIN"/>
</dbReference>
<evidence type="ECO:0000313" key="5">
    <source>
        <dbReference type="Proteomes" id="UP001595712"/>
    </source>
</evidence>
<dbReference type="RefSeq" id="WP_387973932.1">
    <property type="nucleotide sequence ID" value="NZ_JBHRWO010000010.1"/>
</dbReference>
<dbReference type="InterPro" id="IPR043504">
    <property type="entry name" value="Peptidase_S1_PA_chymotrypsin"/>
</dbReference>
<sequence length="277" mass="29355">MRSSRKRLVRIGTLAAAGLGAAALVASTTGAFAEEPEPRGDVETKIAGGERAEEGQYPWMVSLSWTEDGSHFCGGSLIAPDLVLTAGHCFDEGSAETIEVRHGSVKHAETDTYQIEDYIVAPDYDYDLVYDWAVVKLTEPILGAQPIPLAPADLDNWTDFEVAGWGVRGHTGTSSNLRWAEVPYITDAECTELAGKWGFTPETQMCAGVLEEGAEVNACPADSGGPLMAEIAGQKVLAGIVSWGSDCYADPDPGVYTSVGAQIDDIALAIAQLSLDE</sequence>
<dbReference type="Gene3D" id="2.40.10.10">
    <property type="entry name" value="Trypsin-like serine proteases"/>
    <property type="match status" value="1"/>
</dbReference>
<dbReference type="SUPFAM" id="SSF50494">
    <property type="entry name" value="Trypsin-like serine proteases"/>
    <property type="match status" value="1"/>
</dbReference>
<keyword evidence="4" id="KW-0645">Protease</keyword>
<evidence type="ECO:0000256" key="2">
    <source>
        <dbReference type="SAM" id="SignalP"/>
    </source>
</evidence>
<reference evidence="5" key="1">
    <citation type="journal article" date="2019" name="Int. J. Syst. Evol. Microbiol.">
        <title>The Global Catalogue of Microorganisms (GCM) 10K type strain sequencing project: providing services to taxonomists for standard genome sequencing and annotation.</title>
        <authorList>
            <consortium name="The Broad Institute Genomics Platform"/>
            <consortium name="The Broad Institute Genome Sequencing Center for Infectious Disease"/>
            <person name="Wu L."/>
            <person name="Ma J."/>
        </authorList>
    </citation>
    <scope>NUCLEOTIDE SEQUENCE [LARGE SCALE GENOMIC DNA]</scope>
    <source>
        <strain evidence="5">CGMCC 4.7396</strain>
    </source>
</reference>
<keyword evidence="1" id="KW-1015">Disulfide bond</keyword>
<dbReference type="PANTHER" id="PTHR24252:SF7">
    <property type="entry name" value="HYALIN"/>
    <property type="match status" value="1"/>
</dbReference>
<evidence type="ECO:0000313" key="4">
    <source>
        <dbReference type="EMBL" id="MFC3492745.1"/>
    </source>
</evidence>
<dbReference type="EMBL" id="JBHRWO010000010">
    <property type="protein sequence ID" value="MFC3492745.1"/>
    <property type="molecule type" value="Genomic_DNA"/>
</dbReference>
<keyword evidence="2" id="KW-0732">Signal</keyword>
<dbReference type="Pfam" id="PF00089">
    <property type="entry name" value="Trypsin"/>
    <property type="match status" value="1"/>
</dbReference>
<dbReference type="InterPro" id="IPR001254">
    <property type="entry name" value="Trypsin_dom"/>
</dbReference>
<feature type="chain" id="PRO_5046162865" evidence="2">
    <location>
        <begin position="34"/>
        <end position="277"/>
    </location>
</feature>
<feature type="domain" description="Peptidase S1" evidence="3">
    <location>
        <begin position="46"/>
        <end position="271"/>
    </location>
</feature>
<keyword evidence="4" id="KW-0378">Hydrolase</keyword>
<dbReference type="InterPro" id="IPR001314">
    <property type="entry name" value="Peptidase_S1A"/>
</dbReference>
<dbReference type="PROSITE" id="PS50240">
    <property type="entry name" value="TRYPSIN_DOM"/>
    <property type="match status" value="1"/>
</dbReference>
<evidence type="ECO:0000256" key="1">
    <source>
        <dbReference type="ARBA" id="ARBA00023157"/>
    </source>
</evidence>
<comment type="caution">
    <text evidence="4">The sequence shown here is derived from an EMBL/GenBank/DDBJ whole genome shotgun (WGS) entry which is preliminary data.</text>
</comment>
<dbReference type="InterPro" id="IPR018114">
    <property type="entry name" value="TRYPSIN_HIS"/>
</dbReference>